<keyword evidence="4" id="KW-1185">Reference proteome</keyword>
<dbReference type="PANTHER" id="PTHR33295:SF7">
    <property type="entry name" value="ATPASE"/>
    <property type="match status" value="1"/>
</dbReference>
<dbReference type="Pfam" id="PF13635">
    <property type="entry name" value="DUF4143"/>
    <property type="match status" value="1"/>
</dbReference>
<organism evidence="3 4">
    <name type="scientific">Flavobacterium laiguense</name>
    <dbReference type="NCBI Taxonomy" id="2169409"/>
    <lineage>
        <taxon>Bacteria</taxon>
        <taxon>Pseudomonadati</taxon>
        <taxon>Bacteroidota</taxon>
        <taxon>Flavobacteriia</taxon>
        <taxon>Flavobacteriales</taxon>
        <taxon>Flavobacteriaceae</taxon>
        <taxon>Flavobacterium</taxon>
    </lineage>
</organism>
<protein>
    <submittedName>
        <fullName evidence="3">ATP-binding protein</fullName>
    </submittedName>
</protein>
<comment type="caution">
    <text evidence="3">The sequence shown here is derived from an EMBL/GenBank/DDBJ whole genome shotgun (WGS) entry which is preliminary data.</text>
</comment>
<evidence type="ECO:0000313" key="3">
    <source>
        <dbReference type="EMBL" id="PWA10290.1"/>
    </source>
</evidence>
<evidence type="ECO:0000259" key="1">
    <source>
        <dbReference type="Pfam" id="PF13173"/>
    </source>
</evidence>
<dbReference type="AlphaFoldDB" id="A0A2U1JYI8"/>
<sequence>MKNTKKYINRFIDSHLSSWMNDIYKKPLLLRGARQVGKSSSVRNIGKSFSYFLEINLEENSAIHTLFNENNSIDSICSKLEIAFNIPIEEGKTLLFLDEIQSCPNAITALRYFYEQKPNLHVIAAGSLLEFALETLPSFGVGRIRTIFIYPLSFDEFLGAMNEERLLELKKKASAEFPLDAIFHQKLIDYFKQFLLVGGMPEVVARFIVNKSLLEAQQVLDDLLLSLKSDFIKYKKKVPSTRINEVFESVSKQMGAKFIYIKIGNHLTNLQIKEALHLLILSGLVIPVTHTAANGIPLGAEIDLKKRKILLLDTGIFQRVLGLDISDIILKSHFEVINKGAIAELFFGLEWLKYSSPFSQNELYYWHRENKTANAEVDYIVQQNTAIIPVEIKSSKSGAMQSLRLFLKEKNIQKGVRFSLENFSSLEDISIYPLYAVSTFAELKNKN</sequence>
<dbReference type="EMBL" id="QCZH01000004">
    <property type="protein sequence ID" value="PWA10290.1"/>
    <property type="molecule type" value="Genomic_DNA"/>
</dbReference>
<dbReference type="Proteomes" id="UP000245618">
    <property type="component" value="Unassembled WGS sequence"/>
</dbReference>
<keyword evidence="3" id="KW-0547">Nucleotide-binding</keyword>
<dbReference type="OrthoDB" id="9801840at2"/>
<reference evidence="3 4" key="1">
    <citation type="submission" date="2018-04" db="EMBL/GenBank/DDBJ databases">
        <title>Flavobacterium sp. nov., isolated from glacier ice.</title>
        <authorList>
            <person name="Liu Q."/>
            <person name="Xin Y.-H."/>
        </authorList>
    </citation>
    <scope>NUCLEOTIDE SEQUENCE [LARGE SCALE GENOMIC DNA]</scope>
    <source>
        <strain evidence="3 4">LB2P30</strain>
    </source>
</reference>
<evidence type="ECO:0000313" key="4">
    <source>
        <dbReference type="Proteomes" id="UP000245618"/>
    </source>
</evidence>
<dbReference type="Pfam" id="PF13173">
    <property type="entry name" value="AAA_14"/>
    <property type="match status" value="1"/>
</dbReference>
<dbReference type="Gene3D" id="3.40.50.300">
    <property type="entry name" value="P-loop containing nucleotide triphosphate hydrolases"/>
    <property type="match status" value="1"/>
</dbReference>
<evidence type="ECO:0000259" key="2">
    <source>
        <dbReference type="Pfam" id="PF13635"/>
    </source>
</evidence>
<accession>A0A2U1JYI8</accession>
<dbReference type="SUPFAM" id="SSF52540">
    <property type="entry name" value="P-loop containing nucleoside triphosphate hydrolases"/>
    <property type="match status" value="1"/>
</dbReference>
<proteinExistence type="predicted"/>
<feature type="domain" description="DUF4143" evidence="2">
    <location>
        <begin position="229"/>
        <end position="395"/>
    </location>
</feature>
<name>A0A2U1JYI8_9FLAO</name>
<dbReference type="RefSeq" id="WP_116761682.1">
    <property type="nucleotide sequence ID" value="NZ_QCZH01000004.1"/>
</dbReference>
<dbReference type="GO" id="GO:0005524">
    <property type="term" value="F:ATP binding"/>
    <property type="evidence" value="ECO:0007669"/>
    <property type="project" value="UniProtKB-KW"/>
</dbReference>
<dbReference type="InterPro" id="IPR041682">
    <property type="entry name" value="AAA_14"/>
</dbReference>
<keyword evidence="3" id="KW-0067">ATP-binding</keyword>
<dbReference type="PANTHER" id="PTHR33295">
    <property type="entry name" value="ATPASE"/>
    <property type="match status" value="1"/>
</dbReference>
<dbReference type="InterPro" id="IPR025420">
    <property type="entry name" value="DUF4143"/>
</dbReference>
<feature type="domain" description="AAA" evidence="1">
    <location>
        <begin position="25"/>
        <end position="158"/>
    </location>
</feature>
<gene>
    <name evidence="3" type="ORF">DB891_06260</name>
</gene>
<dbReference type="InterPro" id="IPR027417">
    <property type="entry name" value="P-loop_NTPase"/>
</dbReference>